<dbReference type="InterPro" id="IPR001202">
    <property type="entry name" value="WW_dom"/>
</dbReference>
<evidence type="ECO:0000256" key="1">
    <source>
        <dbReference type="ARBA" id="ARBA00004245"/>
    </source>
</evidence>
<keyword evidence="5" id="KW-0479">Metal-binding</keyword>
<comment type="subcellular location">
    <subcellularLocation>
        <location evidence="2">Cell membrane</location>
        <location evidence="2">Sarcolemma</location>
        <topology evidence="2">Peripheral membrane protein</topology>
        <orientation evidence="2">Cytoplasmic side</orientation>
    </subcellularLocation>
    <subcellularLocation>
        <location evidence="1">Cytoplasm</location>
        <location evidence="1">Cytoskeleton</location>
    </subcellularLocation>
</comment>
<protein>
    <submittedName>
        <fullName evidence="16">Oidioi.mRNA.OKI2018_I69.PAR.g10862.t1.cds</fullName>
    </submittedName>
</protein>
<dbReference type="Gene3D" id="1.10.238.10">
    <property type="entry name" value="EF-hand"/>
    <property type="match status" value="2"/>
</dbReference>
<dbReference type="SUPFAM" id="SSF47473">
    <property type="entry name" value="EF-hand"/>
    <property type="match status" value="2"/>
</dbReference>
<keyword evidence="6 12" id="KW-0863">Zinc-finger</keyword>
<dbReference type="Proteomes" id="UP001158576">
    <property type="component" value="Chromosome PAR"/>
</dbReference>
<gene>
    <name evidence="16" type="ORF">OKIOD_LOCUS2420</name>
</gene>
<proteinExistence type="predicted"/>
<evidence type="ECO:0000256" key="9">
    <source>
        <dbReference type="ARBA" id="ARBA00023136"/>
    </source>
</evidence>
<feature type="compositionally biased region" description="Low complexity" evidence="13">
    <location>
        <begin position="287"/>
        <end position="301"/>
    </location>
</feature>
<dbReference type="InterPro" id="IPR000433">
    <property type="entry name" value="Znf_ZZ"/>
</dbReference>
<feature type="domain" description="WW" evidence="14">
    <location>
        <begin position="322"/>
        <end position="355"/>
    </location>
</feature>
<dbReference type="InterPro" id="IPR015153">
    <property type="entry name" value="EF-hand_dom_typ1"/>
</dbReference>
<organism evidence="16 17">
    <name type="scientific">Oikopleura dioica</name>
    <name type="common">Tunicate</name>
    <dbReference type="NCBI Taxonomy" id="34765"/>
    <lineage>
        <taxon>Eukaryota</taxon>
        <taxon>Metazoa</taxon>
        <taxon>Chordata</taxon>
        <taxon>Tunicata</taxon>
        <taxon>Appendicularia</taxon>
        <taxon>Copelata</taxon>
        <taxon>Oikopleuridae</taxon>
        <taxon>Oikopleura</taxon>
    </lineage>
</organism>
<feature type="domain" description="ZZ-type" evidence="15">
    <location>
        <begin position="571"/>
        <end position="627"/>
    </location>
</feature>
<dbReference type="SMART" id="SM00291">
    <property type="entry name" value="ZnF_ZZ"/>
    <property type="match status" value="1"/>
</dbReference>
<keyword evidence="8" id="KW-0106">Calcium</keyword>
<keyword evidence="9" id="KW-0472">Membrane</keyword>
<evidence type="ECO:0000313" key="16">
    <source>
        <dbReference type="EMBL" id="CAG5085318.1"/>
    </source>
</evidence>
<keyword evidence="10" id="KW-0009">Actin-binding</keyword>
<evidence type="ECO:0000256" key="5">
    <source>
        <dbReference type="ARBA" id="ARBA00022723"/>
    </source>
</evidence>
<dbReference type="Pfam" id="PF00569">
    <property type="entry name" value="ZZ"/>
    <property type="match status" value="1"/>
</dbReference>
<dbReference type="CDD" id="cd00201">
    <property type="entry name" value="WW"/>
    <property type="match status" value="1"/>
</dbReference>
<keyword evidence="7" id="KW-0862">Zinc</keyword>
<dbReference type="PROSITE" id="PS50135">
    <property type="entry name" value="ZF_ZZ_2"/>
    <property type="match status" value="1"/>
</dbReference>
<evidence type="ECO:0000256" key="12">
    <source>
        <dbReference type="PROSITE-ProRule" id="PRU00228"/>
    </source>
</evidence>
<feature type="region of interest" description="Disordered" evidence="13">
    <location>
        <begin position="641"/>
        <end position="739"/>
    </location>
</feature>
<evidence type="ECO:0000313" key="17">
    <source>
        <dbReference type="Proteomes" id="UP001158576"/>
    </source>
</evidence>
<feature type="region of interest" description="Disordered" evidence="13">
    <location>
        <begin position="283"/>
        <end position="324"/>
    </location>
</feature>
<dbReference type="SMART" id="SM00456">
    <property type="entry name" value="WW"/>
    <property type="match status" value="1"/>
</dbReference>
<dbReference type="InterPro" id="IPR043145">
    <property type="entry name" value="Znf_ZZ_sf"/>
</dbReference>
<dbReference type="PANTHER" id="PTHR12268:SF14">
    <property type="entry name" value="DYSTROPHIN-1"/>
    <property type="match status" value="1"/>
</dbReference>
<dbReference type="Gene3D" id="3.30.60.90">
    <property type="match status" value="1"/>
</dbReference>
<evidence type="ECO:0000256" key="7">
    <source>
        <dbReference type="ARBA" id="ARBA00022833"/>
    </source>
</evidence>
<evidence type="ECO:0000256" key="3">
    <source>
        <dbReference type="ARBA" id="ARBA00022475"/>
    </source>
</evidence>
<dbReference type="SUPFAM" id="SSF51045">
    <property type="entry name" value="WW domain"/>
    <property type="match status" value="1"/>
</dbReference>
<reference evidence="16 17" key="1">
    <citation type="submission" date="2021-04" db="EMBL/GenBank/DDBJ databases">
        <authorList>
            <person name="Bliznina A."/>
        </authorList>
    </citation>
    <scope>NUCLEOTIDE SEQUENCE [LARGE SCALE GENOMIC DNA]</scope>
</reference>
<evidence type="ECO:0000256" key="10">
    <source>
        <dbReference type="ARBA" id="ARBA00023203"/>
    </source>
</evidence>
<dbReference type="Pfam" id="PF00397">
    <property type="entry name" value="WW"/>
    <property type="match status" value="1"/>
</dbReference>
<evidence type="ECO:0000256" key="11">
    <source>
        <dbReference type="ARBA" id="ARBA00023212"/>
    </source>
</evidence>
<feature type="compositionally biased region" description="Basic residues" evidence="13">
    <location>
        <begin position="641"/>
        <end position="651"/>
    </location>
</feature>
<dbReference type="Gene3D" id="2.20.70.10">
    <property type="match status" value="1"/>
</dbReference>
<evidence type="ECO:0000256" key="8">
    <source>
        <dbReference type="ARBA" id="ARBA00022837"/>
    </source>
</evidence>
<keyword evidence="17" id="KW-1185">Reference proteome</keyword>
<keyword evidence="11" id="KW-0206">Cytoskeleton</keyword>
<evidence type="ECO:0000259" key="15">
    <source>
        <dbReference type="PROSITE" id="PS50135"/>
    </source>
</evidence>
<dbReference type="SUPFAM" id="SSF57850">
    <property type="entry name" value="RING/U-box"/>
    <property type="match status" value="1"/>
</dbReference>
<feature type="compositionally biased region" description="Basic and acidic residues" evidence="13">
    <location>
        <begin position="712"/>
        <end position="730"/>
    </location>
</feature>
<evidence type="ECO:0000256" key="13">
    <source>
        <dbReference type="SAM" id="MobiDB-lite"/>
    </source>
</evidence>
<dbReference type="PANTHER" id="PTHR12268">
    <property type="entry name" value="E3 UBIQUITIN-PROTEIN LIGASE KCMF1"/>
    <property type="match status" value="1"/>
</dbReference>
<evidence type="ECO:0000259" key="14">
    <source>
        <dbReference type="PROSITE" id="PS50020"/>
    </source>
</evidence>
<dbReference type="InterPro" id="IPR011992">
    <property type="entry name" value="EF-hand-dom_pair"/>
</dbReference>
<dbReference type="InterPro" id="IPR015154">
    <property type="entry name" value="EF-hand_dom_typ2"/>
</dbReference>
<dbReference type="Gene3D" id="6.10.140.70">
    <property type="match status" value="1"/>
</dbReference>
<feature type="compositionally biased region" description="Polar residues" evidence="13">
    <location>
        <begin position="303"/>
        <end position="313"/>
    </location>
</feature>
<dbReference type="Pfam" id="PF09068">
    <property type="entry name" value="EF-hand_2"/>
    <property type="match status" value="1"/>
</dbReference>
<dbReference type="EMBL" id="OU015568">
    <property type="protein sequence ID" value="CAG5085318.1"/>
    <property type="molecule type" value="Genomic_DNA"/>
</dbReference>
<evidence type="ECO:0000256" key="6">
    <source>
        <dbReference type="ARBA" id="ARBA00022771"/>
    </source>
</evidence>
<name>A0ABN7RST0_OIKDI</name>
<dbReference type="InterPro" id="IPR036020">
    <property type="entry name" value="WW_dom_sf"/>
</dbReference>
<evidence type="ECO:0000256" key="4">
    <source>
        <dbReference type="ARBA" id="ARBA00022490"/>
    </source>
</evidence>
<evidence type="ECO:0000256" key="2">
    <source>
        <dbReference type="ARBA" id="ARBA00004278"/>
    </source>
</evidence>
<feature type="compositionally biased region" description="Polar residues" evidence="13">
    <location>
        <begin position="661"/>
        <end position="680"/>
    </location>
</feature>
<dbReference type="Pfam" id="PF09069">
    <property type="entry name" value="EF-hand_3"/>
    <property type="match status" value="1"/>
</dbReference>
<sequence>MRYLDTLWEDLEAELESHRKALEKISVTVDSYNLSSKFNEVDAKISAKLDRSESVKKRIEIDVDHWRNISGSLEEYAAWIVSKQPSSEIGDLSSSPSVEDALNKKANDCGMLLVEMEAKQSVIETALESSADALKSFEKLGVEESTLESSTQAVLGNLRDRQSETKNAWTDLQTSVNARKELILRKIESLKSFKEKIQIINEICDRHSEKIPTDDVKAGEVFISEMKKQLNGELAGYSELQRDADTVLERWECAKKEKESSKSASRPASIIMEEPVTVMIPEEPVMSQPDSPDDSFQPDISLNARSSAESSKLQPEANDAINTRPVDWERQEKDNGVPYYVNHMTKKTVWTHPVLTEFINGLQTLNKMRFSAYRTAIKLRKIQKKLTLDYFNIDNMQKAFRTVSPDPNATIEVIVLAEILYDLYENSKQRAQQADLTLNWLLSVFNPKREGTIPVLCVKVGLVALCGAQLEQKYRYLFTAASGAKKTMNKEGLKALVYALVQIPYHLKEHVAFVGGELNVDPTVESCFQYRGNPKSPTLHMDDFMKWCSLEPQSMVWVPVLHRLISAEKVTHNVKCQCCSNKDFTGFRYKSLKRFRHDLCQECFLYGKANEKKLVHYPLVEYYNATGTSENIRDFMRTAKNKLSRKKKTKRPPLGYLPINPQRSASFDNSRNSNNSTLNASGIDESLNLPTTPEKNGLKMSKSENDTSLSSIKERSETTDLEKEKIKELSAELSKPTTR</sequence>
<keyword evidence="3" id="KW-1003">Cell membrane</keyword>
<dbReference type="PROSITE" id="PS50020">
    <property type="entry name" value="WW_DOMAIN_2"/>
    <property type="match status" value="1"/>
</dbReference>
<accession>A0ABN7RST0</accession>
<dbReference type="InterPro" id="IPR050774">
    <property type="entry name" value="KCMF1/Dystrophin"/>
</dbReference>
<keyword evidence="4" id="KW-0963">Cytoplasm</keyword>